<dbReference type="InterPro" id="IPR001478">
    <property type="entry name" value="PDZ"/>
</dbReference>
<dbReference type="Pfam" id="PF17804">
    <property type="entry name" value="TSP_NTD"/>
    <property type="match status" value="1"/>
</dbReference>
<evidence type="ECO:0000256" key="2">
    <source>
        <dbReference type="ARBA" id="ARBA00022670"/>
    </source>
</evidence>
<dbReference type="SUPFAM" id="SSF50156">
    <property type="entry name" value="PDZ domain-like"/>
    <property type="match status" value="1"/>
</dbReference>
<dbReference type="InterPro" id="IPR040573">
    <property type="entry name" value="TSP_N"/>
</dbReference>
<dbReference type="NCBIfam" id="TIGR00225">
    <property type="entry name" value="prc"/>
    <property type="match status" value="1"/>
</dbReference>
<protein>
    <submittedName>
        <fullName evidence="8">Tail-specific protease</fullName>
        <ecNumber evidence="8">3.4.21.102</ecNumber>
    </submittedName>
</protein>
<dbReference type="CDD" id="cd06782">
    <property type="entry name" value="cpPDZ_CPP-like"/>
    <property type="match status" value="1"/>
</dbReference>
<dbReference type="Pfam" id="PF11818">
    <property type="entry name" value="DUF3340"/>
    <property type="match status" value="1"/>
</dbReference>
<dbReference type="Gene3D" id="3.90.226.10">
    <property type="entry name" value="2-enoyl-CoA Hydratase, Chain A, domain 1"/>
    <property type="match status" value="1"/>
</dbReference>
<feature type="domain" description="PDZ" evidence="7">
    <location>
        <begin position="237"/>
        <end position="308"/>
    </location>
</feature>
<dbReference type="GO" id="GO:0006508">
    <property type="term" value="P:proteolysis"/>
    <property type="evidence" value="ECO:0007669"/>
    <property type="project" value="UniProtKB-KW"/>
</dbReference>
<evidence type="ECO:0000256" key="3">
    <source>
        <dbReference type="ARBA" id="ARBA00022801"/>
    </source>
</evidence>
<gene>
    <name evidence="8" type="primary">prc</name>
    <name evidence="8" type="ORF">Verru16b_00029</name>
</gene>
<keyword evidence="3 5" id="KW-0378">Hydrolase</keyword>
<keyword evidence="4 5" id="KW-0720">Serine protease</keyword>
<evidence type="ECO:0000313" key="9">
    <source>
        <dbReference type="Proteomes" id="UP000095228"/>
    </source>
</evidence>
<dbReference type="GO" id="GO:0004252">
    <property type="term" value="F:serine-type endopeptidase activity"/>
    <property type="evidence" value="ECO:0007669"/>
    <property type="project" value="UniProtKB-EC"/>
</dbReference>
<evidence type="ECO:0000256" key="1">
    <source>
        <dbReference type="ARBA" id="ARBA00009179"/>
    </source>
</evidence>
<evidence type="ECO:0000313" key="8">
    <source>
        <dbReference type="EMBL" id="AOS42991.1"/>
    </source>
</evidence>
<dbReference type="InterPro" id="IPR020992">
    <property type="entry name" value="Tail_Prtase_C"/>
</dbReference>
<dbReference type="InterPro" id="IPR005151">
    <property type="entry name" value="Tail-specific_protease"/>
</dbReference>
<dbReference type="InterPro" id="IPR004447">
    <property type="entry name" value="Peptidase_S41A"/>
</dbReference>
<keyword evidence="9" id="KW-1185">Reference proteome</keyword>
<dbReference type="InterPro" id="IPR029045">
    <property type="entry name" value="ClpP/crotonase-like_dom_sf"/>
</dbReference>
<sequence>MNLLPRFPLRAALFSLFLAGVLAAAPDRELKTTPLMRQETRTLIQMLEHLHYNKDGMTAADYPQIITAYMQELDPQRLFFTQADEQAFRRQFGPRLETDLAYLGNIDAGFDIYKVYEQRVKTRLTWVFEQLPLGFDFTAQESYAPDRSKSPFPADNVEAEDLWRKRIKYEMLHDLVAKKTTEEAQTTLRKRYERMLKNLGDIETSDIQEMFLTSLTRMYDPHSDYLSADTYQDFSIQMKLSLIGIGAVLGIEEDGYCIVREVVPGGPAYNSGQIHMNDKIVAVQQEGGEPVEVIGMKLRRIVDMIRGTKGTKVTLTILPRTAPDASQTKQVLVTRDVIKLNSARATASIFDLPGEAAGTTLPIGVITLNSFYDGSPEDAAPEDVRNTASQDVAELIAKLQTAGIQALVIDLRRNGGGLLTEAVNLTGLFIKDGPVVQERDFQGRVEIGRDTDSTVAYDGPLAVLTSRFSASASEIFAGALQNYGRAVIIGDSSTHGKGTVQALLEMKNFMPPLSKEITHSGAAKLTVRKFYLPNGASTQKKGVVPDITLPSIDDFLPIGEGTLPHALVWDEIRPTAFTGKALDETFVQPLLQASRTRQESLDEFAYLKKSIDWFREKQDQKTVSLNLDQRLATKEADDEFKKLMDAEVERLAQTNFASREIKLESVLKAEAAGLVPEPTAEEGNTDAPDEDVQSKFDVHLRETLRVVADTLRLKHSDRLSIENPAPLVLHKG</sequence>
<dbReference type="EMBL" id="CP016094">
    <property type="protein sequence ID" value="AOS42991.1"/>
    <property type="molecule type" value="Genomic_DNA"/>
</dbReference>
<feature type="chain" id="PRO_5009304096" evidence="6">
    <location>
        <begin position="25"/>
        <end position="732"/>
    </location>
</feature>
<dbReference type="SMART" id="SM00245">
    <property type="entry name" value="TSPc"/>
    <property type="match status" value="1"/>
</dbReference>
<proteinExistence type="inferred from homology"/>
<dbReference type="SMART" id="SM00228">
    <property type="entry name" value="PDZ"/>
    <property type="match status" value="1"/>
</dbReference>
<keyword evidence="2 5" id="KW-0645">Protease</keyword>
<dbReference type="CDD" id="cd07560">
    <property type="entry name" value="Peptidase_S41_CPP"/>
    <property type="match status" value="1"/>
</dbReference>
<evidence type="ECO:0000259" key="7">
    <source>
        <dbReference type="PROSITE" id="PS50106"/>
    </source>
</evidence>
<dbReference type="Gene3D" id="2.30.42.10">
    <property type="match status" value="1"/>
</dbReference>
<dbReference type="InterPro" id="IPR036034">
    <property type="entry name" value="PDZ_sf"/>
</dbReference>
<dbReference type="GO" id="GO:0030288">
    <property type="term" value="C:outer membrane-bounded periplasmic space"/>
    <property type="evidence" value="ECO:0007669"/>
    <property type="project" value="TreeGrafter"/>
</dbReference>
<dbReference type="AlphaFoldDB" id="A0A1I7PHB6"/>
<evidence type="ECO:0000256" key="5">
    <source>
        <dbReference type="RuleBase" id="RU004404"/>
    </source>
</evidence>
<dbReference type="Pfam" id="PF03572">
    <property type="entry name" value="Peptidase_S41"/>
    <property type="match status" value="1"/>
</dbReference>
<dbReference type="SUPFAM" id="SSF52096">
    <property type="entry name" value="ClpP/crotonase"/>
    <property type="match status" value="1"/>
</dbReference>
<dbReference type="FunFam" id="3.90.226.10:FF:000090">
    <property type="entry name" value="Tail-specific protease"/>
    <property type="match status" value="1"/>
</dbReference>
<evidence type="ECO:0000256" key="4">
    <source>
        <dbReference type="ARBA" id="ARBA00022825"/>
    </source>
</evidence>
<dbReference type="Proteomes" id="UP000095228">
    <property type="component" value="Chromosome"/>
</dbReference>
<dbReference type="EC" id="3.4.21.102" evidence="8"/>
<dbReference type="PROSITE" id="PS50106">
    <property type="entry name" value="PDZ"/>
    <property type="match status" value="1"/>
</dbReference>
<evidence type="ECO:0000256" key="6">
    <source>
        <dbReference type="SAM" id="SignalP"/>
    </source>
</evidence>
<feature type="signal peptide" evidence="6">
    <location>
        <begin position="1"/>
        <end position="24"/>
    </location>
</feature>
<name>A0A1I7PHB6_9BACT</name>
<dbReference type="OrthoDB" id="9812068at2"/>
<organism evidence="8 9">
    <name type="scientific">Lacunisphaera limnophila</name>
    <dbReference type="NCBI Taxonomy" id="1838286"/>
    <lineage>
        <taxon>Bacteria</taxon>
        <taxon>Pseudomonadati</taxon>
        <taxon>Verrucomicrobiota</taxon>
        <taxon>Opitutia</taxon>
        <taxon>Opitutales</taxon>
        <taxon>Opitutaceae</taxon>
        <taxon>Lacunisphaera</taxon>
    </lineage>
</organism>
<dbReference type="STRING" id="1838286.Verru16b_00029"/>
<dbReference type="KEGG" id="obg:Verru16b_00029"/>
<dbReference type="RefSeq" id="WP_069960389.1">
    <property type="nucleotide sequence ID" value="NZ_CP016094.1"/>
</dbReference>
<dbReference type="GO" id="GO:0007165">
    <property type="term" value="P:signal transduction"/>
    <property type="evidence" value="ECO:0007669"/>
    <property type="project" value="TreeGrafter"/>
</dbReference>
<comment type="similarity">
    <text evidence="1 5">Belongs to the peptidase S41A family.</text>
</comment>
<dbReference type="Pfam" id="PF00595">
    <property type="entry name" value="PDZ"/>
    <property type="match status" value="1"/>
</dbReference>
<accession>A0A1I7PHB6</accession>
<keyword evidence="6" id="KW-0732">Signal</keyword>
<dbReference type="PANTHER" id="PTHR32060:SF22">
    <property type="entry name" value="CARBOXYL-TERMINAL-PROCESSING PEPTIDASE 3, CHLOROPLASTIC"/>
    <property type="match status" value="1"/>
</dbReference>
<reference evidence="8 9" key="1">
    <citation type="submission" date="2016-06" db="EMBL/GenBank/DDBJ databases">
        <title>Three novel species with peptidoglycan cell walls form the new genus Lacunisphaera gen. nov. in the family Opitutaceae of the verrucomicrobial subdivision 4.</title>
        <authorList>
            <person name="Rast P."/>
            <person name="Gloeckner I."/>
            <person name="Jogler M."/>
            <person name="Boedeker C."/>
            <person name="Jeske O."/>
            <person name="Wiegand S."/>
            <person name="Reinhardt R."/>
            <person name="Schumann P."/>
            <person name="Rohde M."/>
            <person name="Spring S."/>
            <person name="Gloeckner F.O."/>
            <person name="Jogler C."/>
        </authorList>
    </citation>
    <scope>NUCLEOTIDE SEQUENCE [LARGE SCALE GENOMIC DNA]</scope>
    <source>
        <strain evidence="8 9">IG16b</strain>
    </source>
</reference>
<dbReference type="PANTHER" id="PTHR32060">
    <property type="entry name" value="TAIL-SPECIFIC PROTEASE"/>
    <property type="match status" value="1"/>
</dbReference>